<accession>A0A514BSW2</accession>
<evidence type="ECO:0000256" key="4">
    <source>
        <dbReference type="ARBA" id="ARBA00022692"/>
    </source>
</evidence>
<evidence type="ECO:0000256" key="5">
    <source>
        <dbReference type="ARBA" id="ARBA00022801"/>
    </source>
</evidence>
<feature type="transmembrane region" description="Helical" evidence="10">
    <location>
        <begin position="160"/>
        <end position="181"/>
    </location>
</feature>
<evidence type="ECO:0000313" key="12">
    <source>
        <dbReference type="EMBL" id="QDH70476.1"/>
    </source>
</evidence>
<protein>
    <recommendedName>
        <fullName evidence="2">undecaprenyl-diphosphate phosphatase</fullName>
        <ecNumber evidence="2">3.6.1.27</ecNumber>
    </recommendedName>
    <alternativeName>
        <fullName evidence="8">Undecaprenyl pyrophosphate phosphatase</fullName>
    </alternativeName>
</protein>
<evidence type="ECO:0000256" key="1">
    <source>
        <dbReference type="ARBA" id="ARBA00004651"/>
    </source>
</evidence>
<evidence type="ECO:0000256" key="8">
    <source>
        <dbReference type="ARBA" id="ARBA00032707"/>
    </source>
</evidence>
<evidence type="ECO:0000256" key="10">
    <source>
        <dbReference type="SAM" id="Phobius"/>
    </source>
</evidence>
<keyword evidence="3" id="KW-1003">Cell membrane</keyword>
<comment type="subcellular location">
    <subcellularLocation>
        <location evidence="1">Cell membrane</location>
        <topology evidence="1">Multi-pass membrane protein</topology>
    </subcellularLocation>
</comment>
<evidence type="ECO:0000256" key="3">
    <source>
        <dbReference type="ARBA" id="ARBA00022475"/>
    </source>
</evidence>
<evidence type="ECO:0000256" key="7">
    <source>
        <dbReference type="ARBA" id="ARBA00023136"/>
    </source>
</evidence>
<evidence type="ECO:0000259" key="11">
    <source>
        <dbReference type="SMART" id="SM00014"/>
    </source>
</evidence>
<feature type="transmembrane region" description="Helical" evidence="10">
    <location>
        <begin position="93"/>
        <end position="114"/>
    </location>
</feature>
<dbReference type="CDD" id="cd03392">
    <property type="entry name" value="PAP2_like_2"/>
    <property type="match status" value="1"/>
</dbReference>
<dbReference type="EC" id="3.6.1.27" evidence="2"/>
<gene>
    <name evidence="12" type="ORF">FKV23_10580</name>
</gene>
<evidence type="ECO:0000256" key="6">
    <source>
        <dbReference type="ARBA" id="ARBA00022989"/>
    </source>
</evidence>
<organism evidence="12 13">
    <name type="scientific">Marilutibacter alkalisoli</name>
    <dbReference type="NCBI Taxonomy" id="2591633"/>
    <lineage>
        <taxon>Bacteria</taxon>
        <taxon>Pseudomonadati</taxon>
        <taxon>Pseudomonadota</taxon>
        <taxon>Gammaproteobacteria</taxon>
        <taxon>Lysobacterales</taxon>
        <taxon>Lysobacteraceae</taxon>
        <taxon>Marilutibacter</taxon>
    </lineage>
</organism>
<comment type="catalytic activity">
    <reaction evidence="9">
        <text>di-trans,octa-cis-undecaprenyl diphosphate + H2O = di-trans,octa-cis-undecaprenyl phosphate + phosphate + H(+)</text>
        <dbReference type="Rhea" id="RHEA:28094"/>
        <dbReference type="ChEBI" id="CHEBI:15377"/>
        <dbReference type="ChEBI" id="CHEBI:15378"/>
        <dbReference type="ChEBI" id="CHEBI:43474"/>
        <dbReference type="ChEBI" id="CHEBI:58405"/>
        <dbReference type="ChEBI" id="CHEBI:60392"/>
        <dbReference type="EC" id="3.6.1.27"/>
    </reaction>
</comment>
<evidence type="ECO:0000313" key="13">
    <source>
        <dbReference type="Proteomes" id="UP000317199"/>
    </source>
</evidence>
<dbReference type="PANTHER" id="PTHR14969">
    <property type="entry name" value="SPHINGOSINE-1-PHOSPHATE PHOSPHOHYDROLASE"/>
    <property type="match status" value="1"/>
</dbReference>
<dbReference type="RefSeq" id="WP_141623811.1">
    <property type="nucleotide sequence ID" value="NZ_CP041242.1"/>
</dbReference>
<dbReference type="InterPro" id="IPR036938">
    <property type="entry name" value="PAP2/HPO_sf"/>
</dbReference>
<dbReference type="PANTHER" id="PTHR14969:SF62">
    <property type="entry name" value="DECAPRENYLPHOSPHORYL-5-PHOSPHORIBOSE PHOSPHATASE RV3807C-RELATED"/>
    <property type="match status" value="1"/>
</dbReference>
<dbReference type="GO" id="GO:0005886">
    <property type="term" value="C:plasma membrane"/>
    <property type="evidence" value="ECO:0007669"/>
    <property type="project" value="UniProtKB-SubCell"/>
</dbReference>
<dbReference type="InterPro" id="IPR000326">
    <property type="entry name" value="PAP2/HPO"/>
</dbReference>
<feature type="transmembrane region" description="Helical" evidence="10">
    <location>
        <begin position="134"/>
        <end position="153"/>
    </location>
</feature>
<feature type="transmembrane region" description="Helical" evidence="10">
    <location>
        <begin position="187"/>
        <end position="206"/>
    </location>
</feature>
<keyword evidence="5" id="KW-0378">Hydrolase</keyword>
<evidence type="ECO:0000256" key="2">
    <source>
        <dbReference type="ARBA" id="ARBA00012374"/>
    </source>
</evidence>
<proteinExistence type="predicted"/>
<dbReference type="Gene3D" id="1.20.144.10">
    <property type="entry name" value="Phosphatidic acid phosphatase type 2/haloperoxidase"/>
    <property type="match status" value="2"/>
</dbReference>
<dbReference type="AlphaFoldDB" id="A0A514BSW2"/>
<reference evidence="12 13" key="1">
    <citation type="submission" date="2019-06" db="EMBL/GenBank/DDBJ databases">
        <title>Lysobacter alkalisoli sp. nov. isolated from saline-alkali soil.</title>
        <authorList>
            <person name="Sun J.-Q."/>
            <person name="Xu L."/>
        </authorList>
    </citation>
    <scope>NUCLEOTIDE SEQUENCE [LARGE SCALE GENOMIC DNA]</scope>
    <source>
        <strain evidence="12 13">SJ-36</strain>
    </source>
</reference>
<dbReference type="EMBL" id="CP041242">
    <property type="protein sequence ID" value="QDH70476.1"/>
    <property type="molecule type" value="Genomic_DNA"/>
</dbReference>
<keyword evidence="4 10" id="KW-0812">Transmembrane</keyword>
<feature type="transmembrane region" description="Helical" evidence="10">
    <location>
        <begin position="68"/>
        <end position="86"/>
    </location>
</feature>
<evidence type="ECO:0000256" key="9">
    <source>
        <dbReference type="ARBA" id="ARBA00047594"/>
    </source>
</evidence>
<dbReference type="Pfam" id="PF01569">
    <property type="entry name" value="PAP2"/>
    <property type="match status" value="1"/>
</dbReference>
<keyword evidence="6 10" id="KW-1133">Transmembrane helix</keyword>
<dbReference type="KEGG" id="lyj:FKV23_10580"/>
<dbReference type="GO" id="GO:0050380">
    <property type="term" value="F:undecaprenyl-diphosphatase activity"/>
    <property type="evidence" value="ECO:0007669"/>
    <property type="project" value="UniProtKB-EC"/>
</dbReference>
<dbReference type="Proteomes" id="UP000317199">
    <property type="component" value="Chromosome"/>
</dbReference>
<sequence>MPHERSTRPSAAGLILTGLLLPLAVFAMLAALIGMQGTPAFDEPLLLALQGLHTPALDRVFLAISQAGYLYFVVPFNIALTLWLGWRRRLREALFVAIASGGSALLNLTAKPLFARERPALWESIAPEHNFSFPSGHAMGSMTLAWVLVLLAWPTRWRWPVLAAAAAFAILVGLSRPYLGVHYPSDILAGWAAASVWAVAVYLVVLRRPGPGLS</sequence>
<feature type="transmembrane region" description="Helical" evidence="10">
    <location>
        <begin position="12"/>
        <end position="35"/>
    </location>
</feature>
<feature type="domain" description="Phosphatidic acid phosphatase type 2/haloperoxidase" evidence="11">
    <location>
        <begin position="93"/>
        <end position="202"/>
    </location>
</feature>
<keyword evidence="13" id="KW-1185">Reference proteome</keyword>
<dbReference type="OrthoDB" id="9780918at2"/>
<dbReference type="SMART" id="SM00014">
    <property type="entry name" value="acidPPc"/>
    <property type="match status" value="1"/>
</dbReference>
<name>A0A514BSW2_9GAMM</name>
<keyword evidence="7 10" id="KW-0472">Membrane</keyword>
<dbReference type="SUPFAM" id="SSF48317">
    <property type="entry name" value="Acid phosphatase/Vanadium-dependent haloperoxidase"/>
    <property type="match status" value="1"/>
</dbReference>